<dbReference type="AlphaFoldDB" id="A0A821QBK0"/>
<evidence type="ECO:0000256" key="6">
    <source>
        <dbReference type="ARBA" id="ARBA00022801"/>
    </source>
</evidence>
<protein>
    <recommendedName>
        <fullName evidence="1">RNA-directed DNA polymerase</fullName>
        <ecNumber evidence="1">2.7.7.49</ecNumber>
    </recommendedName>
</protein>
<dbReference type="GO" id="GO:0003676">
    <property type="term" value="F:nucleic acid binding"/>
    <property type="evidence" value="ECO:0007669"/>
    <property type="project" value="InterPro"/>
</dbReference>
<dbReference type="Gene3D" id="3.10.10.10">
    <property type="entry name" value="HIV Type 1 Reverse Transcriptase, subunit A, domain 1"/>
    <property type="match status" value="1"/>
</dbReference>
<dbReference type="GO" id="GO:0016787">
    <property type="term" value="F:hydrolase activity"/>
    <property type="evidence" value="ECO:0007669"/>
    <property type="project" value="UniProtKB-KW"/>
</dbReference>
<dbReference type="CDD" id="cd09274">
    <property type="entry name" value="RNase_HI_RT_Ty3"/>
    <property type="match status" value="1"/>
</dbReference>
<feature type="region of interest" description="Disordered" evidence="8">
    <location>
        <begin position="737"/>
        <end position="770"/>
    </location>
</feature>
<name>A0A821QBK0_9NEOP</name>
<dbReference type="GO" id="GO:0015074">
    <property type="term" value="P:DNA integration"/>
    <property type="evidence" value="ECO:0007669"/>
    <property type="project" value="InterPro"/>
</dbReference>
<dbReference type="PROSITE" id="PS50994">
    <property type="entry name" value="INTEGRASE"/>
    <property type="match status" value="1"/>
</dbReference>
<evidence type="ECO:0000256" key="7">
    <source>
        <dbReference type="ARBA" id="ARBA00022918"/>
    </source>
</evidence>
<keyword evidence="6" id="KW-0378">Hydrolase</keyword>
<dbReference type="InterPro" id="IPR041588">
    <property type="entry name" value="Integrase_H2C2"/>
</dbReference>
<evidence type="ECO:0000259" key="9">
    <source>
        <dbReference type="PROSITE" id="PS50878"/>
    </source>
</evidence>
<feature type="domain" description="Integrase catalytic" evidence="10">
    <location>
        <begin position="559"/>
        <end position="728"/>
    </location>
</feature>
<accession>A0A821QBK0</accession>
<dbReference type="Gene3D" id="1.10.340.70">
    <property type="match status" value="1"/>
</dbReference>
<proteinExistence type="predicted"/>
<evidence type="ECO:0000313" key="12">
    <source>
        <dbReference type="Proteomes" id="UP000663880"/>
    </source>
</evidence>
<dbReference type="Proteomes" id="UP000663880">
    <property type="component" value="Unassembled WGS sequence"/>
</dbReference>
<dbReference type="PANTHER" id="PTHR37984">
    <property type="entry name" value="PROTEIN CBG26694"/>
    <property type="match status" value="1"/>
</dbReference>
<dbReference type="GO" id="GO:0004519">
    <property type="term" value="F:endonuclease activity"/>
    <property type="evidence" value="ECO:0007669"/>
    <property type="project" value="UniProtKB-KW"/>
</dbReference>
<evidence type="ECO:0000259" key="10">
    <source>
        <dbReference type="PROSITE" id="PS50994"/>
    </source>
</evidence>
<evidence type="ECO:0000256" key="5">
    <source>
        <dbReference type="ARBA" id="ARBA00022759"/>
    </source>
</evidence>
<organism evidence="11 12">
    <name type="scientific">Pieris macdunnoughi</name>
    <dbReference type="NCBI Taxonomy" id="345717"/>
    <lineage>
        <taxon>Eukaryota</taxon>
        <taxon>Metazoa</taxon>
        <taxon>Ecdysozoa</taxon>
        <taxon>Arthropoda</taxon>
        <taxon>Hexapoda</taxon>
        <taxon>Insecta</taxon>
        <taxon>Pterygota</taxon>
        <taxon>Neoptera</taxon>
        <taxon>Endopterygota</taxon>
        <taxon>Lepidoptera</taxon>
        <taxon>Glossata</taxon>
        <taxon>Ditrysia</taxon>
        <taxon>Papilionoidea</taxon>
        <taxon>Pieridae</taxon>
        <taxon>Pierinae</taxon>
        <taxon>Pieris</taxon>
    </lineage>
</organism>
<feature type="compositionally biased region" description="Basic and acidic residues" evidence="8">
    <location>
        <begin position="752"/>
        <end position="764"/>
    </location>
</feature>
<keyword evidence="7" id="KW-0695">RNA-directed DNA polymerase</keyword>
<evidence type="ECO:0000313" key="11">
    <source>
        <dbReference type="EMBL" id="CAF4820543.1"/>
    </source>
</evidence>
<dbReference type="Pfam" id="PF00665">
    <property type="entry name" value="rve"/>
    <property type="match status" value="1"/>
</dbReference>
<keyword evidence="4" id="KW-0540">Nuclease</keyword>
<evidence type="ECO:0000256" key="2">
    <source>
        <dbReference type="ARBA" id="ARBA00022679"/>
    </source>
</evidence>
<dbReference type="PANTHER" id="PTHR37984:SF5">
    <property type="entry name" value="PROTEIN NYNRIN-LIKE"/>
    <property type="match status" value="1"/>
</dbReference>
<dbReference type="EC" id="2.7.7.49" evidence="1"/>
<dbReference type="FunFam" id="3.10.20.370:FF:000001">
    <property type="entry name" value="Retrovirus-related Pol polyprotein from transposon 17.6-like protein"/>
    <property type="match status" value="1"/>
</dbReference>
<keyword evidence="2" id="KW-0808">Transferase</keyword>
<dbReference type="PROSITE" id="PS50878">
    <property type="entry name" value="RT_POL"/>
    <property type="match status" value="1"/>
</dbReference>
<dbReference type="Pfam" id="PF00078">
    <property type="entry name" value="RVT_1"/>
    <property type="match status" value="1"/>
</dbReference>
<dbReference type="InterPro" id="IPR043128">
    <property type="entry name" value="Rev_trsase/Diguanyl_cyclase"/>
</dbReference>
<dbReference type="InterPro" id="IPR050951">
    <property type="entry name" value="Retrovirus_Pol_polyprotein"/>
</dbReference>
<dbReference type="InterPro" id="IPR043502">
    <property type="entry name" value="DNA/RNA_pol_sf"/>
</dbReference>
<dbReference type="Pfam" id="PF17917">
    <property type="entry name" value="RT_RNaseH"/>
    <property type="match status" value="1"/>
</dbReference>
<dbReference type="OrthoDB" id="417598at2759"/>
<reference evidence="11" key="1">
    <citation type="submission" date="2021-02" db="EMBL/GenBank/DDBJ databases">
        <authorList>
            <person name="Steward A R."/>
        </authorList>
    </citation>
    <scope>NUCLEOTIDE SEQUENCE</scope>
</reference>
<sequence length="855" mass="98274">MNDVPIAYHPYRLSYPEKLKVREICQDLLDKKIIRESDSEYASPIILVKKKDGSDRMCVDFRALNRITVKDRYPLPLIDDHIDRLGCSRFFSSLDMASGFHQIPIDESSIHKTGFVTPEAHYEYLKMPYGLCNSPTVYQRIINNTLRKFIEAGNVLVYIDDVLIVSMSIDDGISLLRDVLKTLTEAGFSVNLRKCCFLTTKIEYLGRVISHGQVRPSLHKIEALVNSPTPTNVKQVRQFLGLAGYFRRYIEGYATKTACISRLTKKDVKFEWGPEQDQVRRELLKQLTSEPILAIFDPCLPTELHTDASSAGYGAVLMQAHTDGNKRVVAYFSRVTQGAEPKYHSYELETLAVVKALQHFRHYLVGISFKIITDCNALKATERKKDLLPRVARWWIYMQDFNFEIQYRKGTMMGHADYLSRNPPALQVNNIERPLNWAQMAQSADSETADLIRKLGEGNLDPRRYVCQNDVLYYRYSPVGEEPRLLCYVPKGHRLSLLRVFHDEHEHIGVDKTYDLILKHFWFPGLKQFVRKYTSHCLVCISKKRVPRAPHQPITSWEKSDVPFNTIHVDTLGPLPESNGYKFVLIVVDSFTKFCLLYPMYRQDTNELKRVFDRAISLFGTPKLIVCDRGRMFEASAFTSWVSEMGCDIHYVTPGMHHSNGQAERYVRTVLNLLRIESNNKASTWSNALGKIQLVLNVTKQKTTQYSALYLLIGTHAATPVIRALVRDVAIDSSSPNREALRELSRSSAKASLDRNRDRQDARVNRRRHPPKRFQVNDQVFVIKYTQSTGKLDPGMRGPYRVIKVLPSDRYELRLLSGSRGKKTQAASQYMIPWKGEWCPESCAAFFESKFQPCY</sequence>
<keyword evidence="3" id="KW-0548">Nucleotidyltransferase</keyword>
<dbReference type="GO" id="GO:0042575">
    <property type="term" value="C:DNA polymerase complex"/>
    <property type="evidence" value="ECO:0007669"/>
    <property type="project" value="UniProtKB-ARBA"/>
</dbReference>
<evidence type="ECO:0000256" key="3">
    <source>
        <dbReference type="ARBA" id="ARBA00022695"/>
    </source>
</evidence>
<evidence type="ECO:0000256" key="8">
    <source>
        <dbReference type="SAM" id="MobiDB-lite"/>
    </source>
</evidence>
<dbReference type="InterPro" id="IPR001584">
    <property type="entry name" value="Integrase_cat-core"/>
</dbReference>
<comment type="caution">
    <text evidence="11">The sequence shown here is derived from an EMBL/GenBank/DDBJ whole genome shotgun (WGS) entry which is preliminary data.</text>
</comment>
<dbReference type="InterPro" id="IPR000477">
    <property type="entry name" value="RT_dom"/>
</dbReference>
<evidence type="ECO:0000256" key="4">
    <source>
        <dbReference type="ARBA" id="ARBA00022722"/>
    </source>
</evidence>
<keyword evidence="12" id="KW-1185">Reference proteome</keyword>
<dbReference type="GO" id="GO:0003964">
    <property type="term" value="F:RNA-directed DNA polymerase activity"/>
    <property type="evidence" value="ECO:0007669"/>
    <property type="project" value="UniProtKB-KW"/>
</dbReference>
<dbReference type="FunFam" id="3.30.70.270:FF:000063">
    <property type="entry name" value="Zinc knuckle domaincontaining protein"/>
    <property type="match status" value="1"/>
</dbReference>
<dbReference type="Gene3D" id="3.30.420.10">
    <property type="entry name" value="Ribonuclease H-like superfamily/Ribonuclease H"/>
    <property type="match status" value="1"/>
</dbReference>
<dbReference type="CDD" id="cd01647">
    <property type="entry name" value="RT_LTR"/>
    <property type="match status" value="1"/>
</dbReference>
<dbReference type="EMBL" id="CAJOBZ010000008">
    <property type="protein sequence ID" value="CAF4820543.1"/>
    <property type="molecule type" value="Genomic_DNA"/>
</dbReference>
<dbReference type="Gene3D" id="3.30.70.270">
    <property type="match status" value="2"/>
</dbReference>
<feature type="domain" description="Reverse transcriptase" evidence="9">
    <location>
        <begin position="29"/>
        <end position="209"/>
    </location>
</feature>
<evidence type="ECO:0000256" key="1">
    <source>
        <dbReference type="ARBA" id="ARBA00012493"/>
    </source>
</evidence>
<dbReference type="Pfam" id="PF17921">
    <property type="entry name" value="Integrase_H2C2"/>
    <property type="match status" value="1"/>
</dbReference>
<gene>
    <name evidence="11" type="ORF">PMACD_LOCUS4573</name>
</gene>
<dbReference type="InterPro" id="IPR012337">
    <property type="entry name" value="RNaseH-like_sf"/>
</dbReference>
<dbReference type="InterPro" id="IPR036397">
    <property type="entry name" value="RNaseH_sf"/>
</dbReference>
<dbReference type="SUPFAM" id="SSF56672">
    <property type="entry name" value="DNA/RNA polymerases"/>
    <property type="match status" value="1"/>
</dbReference>
<keyword evidence="5" id="KW-0255">Endonuclease</keyword>
<dbReference type="InterPro" id="IPR041373">
    <property type="entry name" value="RT_RNaseH"/>
</dbReference>
<dbReference type="SUPFAM" id="SSF53098">
    <property type="entry name" value="Ribonuclease H-like"/>
    <property type="match status" value="1"/>
</dbReference>